<dbReference type="Gene3D" id="2.150.10.10">
    <property type="entry name" value="Serralysin-like metalloprotease, C-terminal"/>
    <property type="match status" value="1"/>
</dbReference>
<sequence>MLRGSDNMVRGSDNMVCGSDNVVRGSDNMVRGSDNMMRGSDNMVCGSDNMVHGSDNVVRGSDNMVRGSDNMVRGSDDMVRGSDNVQQKSKAVKVEMPMISSSSHTSVSSAPVEYDPMSYAPPTTHTIFRPASKKMGASLFDELDSFYLDLANLESVGAIPPSTDIEEQSEICPAEVPTAVVETPEVPSLLEPVTLEPEPIISAETTATETTRKKKKTKLAPGLSLKKKGVSSLVAKWQQVQKEVRRDFKNIDEERISSTHK</sequence>
<accession>A0A7R9EPN3</accession>
<protein>
    <submittedName>
        <fullName evidence="2">Uncharacterized protein</fullName>
    </submittedName>
</protein>
<dbReference type="AlphaFoldDB" id="A0A7R9EPN3"/>
<gene>
    <name evidence="2" type="ORF">TBIB3V08_LOCUS1299</name>
</gene>
<proteinExistence type="predicted"/>
<dbReference type="InterPro" id="IPR011049">
    <property type="entry name" value="Serralysin-like_metalloprot_C"/>
</dbReference>
<name>A0A7R9EPN3_9NEOP</name>
<dbReference type="Pfam" id="PF21300">
    <property type="entry name" value="LbR_Ice_bind"/>
    <property type="match status" value="1"/>
</dbReference>
<dbReference type="SUPFAM" id="SSF101967">
    <property type="entry name" value="Adhesin YadA, collagen-binding domain"/>
    <property type="match status" value="1"/>
</dbReference>
<dbReference type="InterPro" id="IPR048518">
    <property type="entry name" value="IBP_b_roll"/>
</dbReference>
<organism evidence="2">
    <name type="scientific">Timema bartmani</name>
    <dbReference type="NCBI Taxonomy" id="61472"/>
    <lineage>
        <taxon>Eukaryota</taxon>
        <taxon>Metazoa</taxon>
        <taxon>Ecdysozoa</taxon>
        <taxon>Arthropoda</taxon>
        <taxon>Hexapoda</taxon>
        <taxon>Insecta</taxon>
        <taxon>Pterygota</taxon>
        <taxon>Neoptera</taxon>
        <taxon>Polyneoptera</taxon>
        <taxon>Phasmatodea</taxon>
        <taxon>Timematodea</taxon>
        <taxon>Timematoidea</taxon>
        <taxon>Timematidae</taxon>
        <taxon>Timema</taxon>
    </lineage>
</organism>
<feature type="region of interest" description="Disordered" evidence="1">
    <location>
        <begin position="1"/>
        <end position="20"/>
    </location>
</feature>
<evidence type="ECO:0000256" key="1">
    <source>
        <dbReference type="SAM" id="MobiDB-lite"/>
    </source>
</evidence>
<dbReference type="EMBL" id="OD564514">
    <property type="protein sequence ID" value="CAD7438713.1"/>
    <property type="molecule type" value="Genomic_DNA"/>
</dbReference>
<evidence type="ECO:0000313" key="2">
    <source>
        <dbReference type="EMBL" id="CAD7438713.1"/>
    </source>
</evidence>
<reference evidence="2" key="1">
    <citation type="submission" date="2020-11" db="EMBL/GenBank/DDBJ databases">
        <authorList>
            <person name="Tran Van P."/>
        </authorList>
    </citation>
    <scope>NUCLEOTIDE SEQUENCE</scope>
</reference>